<dbReference type="InterPro" id="IPR036291">
    <property type="entry name" value="NAD(P)-bd_dom_sf"/>
</dbReference>
<protein>
    <submittedName>
        <fullName evidence="3">Uncharacterized protein YbjT (DUF2867 family)</fullName>
    </submittedName>
</protein>
<dbReference type="RefSeq" id="WP_134122990.1">
    <property type="nucleotide sequence ID" value="NZ_SODF01000003.1"/>
</dbReference>
<dbReference type="Proteomes" id="UP000295447">
    <property type="component" value="Unassembled WGS sequence"/>
</dbReference>
<evidence type="ECO:0000313" key="4">
    <source>
        <dbReference type="Proteomes" id="UP000295447"/>
    </source>
</evidence>
<evidence type="ECO:0000259" key="2">
    <source>
        <dbReference type="Pfam" id="PF05368"/>
    </source>
</evidence>
<dbReference type="InterPro" id="IPR001509">
    <property type="entry name" value="Epimerase_deHydtase"/>
</dbReference>
<dbReference type="AlphaFoldDB" id="A0A4R7ZC07"/>
<evidence type="ECO:0000259" key="1">
    <source>
        <dbReference type="Pfam" id="PF01370"/>
    </source>
</evidence>
<reference evidence="3 4" key="1">
    <citation type="submission" date="2019-03" db="EMBL/GenBank/DDBJ databases">
        <title>Genomic Encyclopedia of Type Strains, Phase III (KMG-III): the genomes of soil and plant-associated and newly described type strains.</title>
        <authorList>
            <person name="Whitman W."/>
        </authorList>
    </citation>
    <scope>NUCLEOTIDE SEQUENCE [LARGE SCALE GENOMIC DNA]</scope>
    <source>
        <strain evidence="3 4">VKM Ac-2570</strain>
    </source>
</reference>
<dbReference type="InterPro" id="IPR008030">
    <property type="entry name" value="NmrA-like"/>
</dbReference>
<dbReference type="Pfam" id="PF05368">
    <property type="entry name" value="NmrA"/>
    <property type="match status" value="1"/>
</dbReference>
<accession>A0A4R7ZC07</accession>
<dbReference type="Gene3D" id="3.40.50.720">
    <property type="entry name" value="NAD(P)-binding Rossmann-like Domain"/>
    <property type="match status" value="1"/>
</dbReference>
<dbReference type="PANTHER" id="PTHR43162">
    <property type="match status" value="1"/>
</dbReference>
<sequence>MIVVTGATGVVGRPLVALLEEQGFDVRAVSRSAGFEVHRAEDALEGADALFVHPRAVGEGAAKLLALAAENGVRRVVVLSAINVDDDLDHQPSRQNGDRNKEVEAAVVEAGIPWVAVRASSFALNAIGMFGAQARAGDVVRAPYANFAESPLHESDLAAVIARALTSDDLDGRRIPVTGPQSLTHQEMVAVISEVIGRPLRFEEVPPELAARGLIANGLPEAFVTALMARYARDAGKPAPVTDEVERILNRPARTFAQWVADHADSFQAVAS</sequence>
<comment type="caution">
    <text evidence="3">The sequence shown here is derived from an EMBL/GenBank/DDBJ whole genome shotgun (WGS) entry which is preliminary data.</text>
</comment>
<dbReference type="SUPFAM" id="SSF51735">
    <property type="entry name" value="NAD(P)-binding Rossmann-fold domains"/>
    <property type="match status" value="1"/>
</dbReference>
<dbReference type="EMBL" id="SODF01000003">
    <property type="protein sequence ID" value="TDW15083.1"/>
    <property type="molecule type" value="Genomic_DNA"/>
</dbReference>
<dbReference type="Pfam" id="PF01370">
    <property type="entry name" value="Epimerase"/>
    <property type="match status" value="1"/>
</dbReference>
<dbReference type="InterPro" id="IPR051604">
    <property type="entry name" value="Ergot_Alk_Oxidoreductase"/>
</dbReference>
<organism evidence="3 4">
    <name type="scientific">Kribbella kalugense</name>
    <dbReference type="NCBI Taxonomy" id="2512221"/>
    <lineage>
        <taxon>Bacteria</taxon>
        <taxon>Bacillati</taxon>
        <taxon>Actinomycetota</taxon>
        <taxon>Actinomycetes</taxon>
        <taxon>Propionibacteriales</taxon>
        <taxon>Kribbellaceae</taxon>
        <taxon>Kribbella</taxon>
    </lineage>
</organism>
<feature type="domain" description="NAD-dependent epimerase/dehydratase" evidence="1">
    <location>
        <begin position="2"/>
        <end position="33"/>
    </location>
</feature>
<feature type="domain" description="NmrA-like" evidence="2">
    <location>
        <begin position="41"/>
        <end position="227"/>
    </location>
</feature>
<name>A0A4R7ZC07_9ACTN</name>
<keyword evidence="4" id="KW-1185">Reference proteome</keyword>
<dbReference type="PANTHER" id="PTHR43162:SF1">
    <property type="entry name" value="PRESTALK A DIFFERENTIATION PROTEIN A"/>
    <property type="match status" value="1"/>
</dbReference>
<proteinExistence type="predicted"/>
<dbReference type="OrthoDB" id="3510772at2"/>
<evidence type="ECO:0000313" key="3">
    <source>
        <dbReference type="EMBL" id="TDW15083.1"/>
    </source>
</evidence>
<gene>
    <name evidence="3" type="ORF">EV650_6565</name>
</gene>